<dbReference type="EMBL" id="JAWQEG010008161">
    <property type="protein sequence ID" value="KAK3850873.1"/>
    <property type="molecule type" value="Genomic_DNA"/>
</dbReference>
<gene>
    <name evidence="1" type="ORF">Pcinc_042445</name>
</gene>
<evidence type="ECO:0000313" key="2">
    <source>
        <dbReference type="Proteomes" id="UP001286313"/>
    </source>
</evidence>
<organism evidence="1 2">
    <name type="scientific">Petrolisthes cinctipes</name>
    <name type="common">Flat porcelain crab</name>
    <dbReference type="NCBI Taxonomy" id="88211"/>
    <lineage>
        <taxon>Eukaryota</taxon>
        <taxon>Metazoa</taxon>
        <taxon>Ecdysozoa</taxon>
        <taxon>Arthropoda</taxon>
        <taxon>Crustacea</taxon>
        <taxon>Multicrustacea</taxon>
        <taxon>Malacostraca</taxon>
        <taxon>Eumalacostraca</taxon>
        <taxon>Eucarida</taxon>
        <taxon>Decapoda</taxon>
        <taxon>Pleocyemata</taxon>
        <taxon>Anomura</taxon>
        <taxon>Galatheoidea</taxon>
        <taxon>Porcellanidae</taxon>
        <taxon>Petrolisthes</taxon>
    </lineage>
</organism>
<proteinExistence type="predicted"/>
<dbReference type="AlphaFoldDB" id="A0AAE1EH08"/>
<evidence type="ECO:0000313" key="1">
    <source>
        <dbReference type="EMBL" id="KAK3850873.1"/>
    </source>
</evidence>
<sequence>MNEVRISCLVKEELKVIEVGYQGKNSKVTLNLEELKPLTLTTPLPSSTLILFPPASPSSPLTLSSPLHLIISHPLVTPLPPPTPHPYHNNRKYNPP</sequence>
<name>A0AAE1EH08_PETCI</name>
<accession>A0AAE1EH08</accession>
<dbReference type="Proteomes" id="UP001286313">
    <property type="component" value="Unassembled WGS sequence"/>
</dbReference>
<keyword evidence="2" id="KW-1185">Reference proteome</keyword>
<comment type="caution">
    <text evidence="1">The sequence shown here is derived from an EMBL/GenBank/DDBJ whole genome shotgun (WGS) entry which is preliminary data.</text>
</comment>
<protein>
    <submittedName>
        <fullName evidence="1">Uncharacterized protein</fullName>
    </submittedName>
</protein>
<reference evidence="1" key="1">
    <citation type="submission" date="2023-10" db="EMBL/GenBank/DDBJ databases">
        <title>Genome assemblies of two species of porcelain crab, Petrolisthes cinctipes and Petrolisthes manimaculis (Anomura: Porcellanidae).</title>
        <authorList>
            <person name="Angst P."/>
        </authorList>
    </citation>
    <scope>NUCLEOTIDE SEQUENCE</scope>
    <source>
        <strain evidence="1">PB745_01</strain>
        <tissue evidence="1">Gill</tissue>
    </source>
</reference>